<evidence type="ECO:0000313" key="2">
    <source>
        <dbReference type="EMBL" id="KAA6313984.1"/>
    </source>
</evidence>
<dbReference type="SUPFAM" id="SSF56219">
    <property type="entry name" value="DNase I-like"/>
    <property type="match status" value="1"/>
</dbReference>
<protein>
    <recommendedName>
        <fullName evidence="3">Endonuclease/exonuclease/phosphatase domain-containing protein</fullName>
    </recommendedName>
</protein>
<dbReference type="Gene3D" id="3.60.10.10">
    <property type="entry name" value="Endonuclease/exonuclease/phosphatase"/>
    <property type="match status" value="1"/>
</dbReference>
<comment type="caution">
    <text evidence="2">The sequence shown here is derived from an EMBL/GenBank/DDBJ whole genome shotgun (WGS) entry which is preliminary data.</text>
</comment>
<evidence type="ECO:0000313" key="1">
    <source>
        <dbReference type="EMBL" id="KAA6313982.1"/>
    </source>
</evidence>
<reference evidence="2" key="1">
    <citation type="submission" date="2019-03" db="EMBL/GenBank/DDBJ databases">
        <title>Single cell metagenomics reveals metabolic interactions within the superorganism composed of flagellate Streblomastix strix and complex community of Bacteroidetes bacteria on its surface.</title>
        <authorList>
            <person name="Treitli S.C."/>
            <person name="Kolisko M."/>
            <person name="Husnik F."/>
            <person name="Keeling P."/>
            <person name="Hampl V."/>
        </authorList>
    </citation>
    <scope>NUCLEOTIDE SEQUENCE</scope>
    <source>
        <strain evidence="2">STM</strain>
    </source>
</reference>
<dbReference type="EMBL" id="SNRY01005839">
    <property type="protein sequence ID" value="KAA6313984.1"/>
    <property type="molecule type" value="Genomic_DNA"/>
</dbReference>
<feature type="non-terminal residue" evidence="2">
    <location>
        <position position="1"/>
    </location>
</feature>
<name>A0A5J4PZF6_9ZZZZ</name>
<accession>A0A5J4PZF6</accession>
<sequence length="42" mass="5012">ERIDYIFVTHHFQVTKYAVLTDNNGLYYPSDHQPVFTNLILK</sequence>
<dbReference type="InterPro" id="IPR036691">
    <property type="entry name" value="Endo/exonu/phosph_ase_sf"/>
</dbReference>
<dbReference type="EMBL" id="SNRY01005839">
    <property type="protein sequence ID" value="KAA6313982.1"/>
    <property type="molecule type" value="Genomic_DNA"/>
</dbReference>
<proteinExistence type="predicted"/>
<gene>
    <name evidence="1" type="ORF">EZS27_035333</name>
    <name evidence="2" type="ORF">EZS27_035335</name>
</gene>
<organism evidence="2">
    <name type="scientific">termite gut metagenome</name>
    <dbReference type="NCBI Taxonomy" id="433724"/>
    <lineage>
        <taxon>unclassified sequences</taxon>
        <taxon>metagenomes</taxon>
        <taxon>organismal metagenomes</taxon>
    </lineage>
</organism>
<evidence type="ECO:0008006" key="3">
    <source>
        <dbReference type="Google" id="ProtNLM"/>
    </source>
</evidence>
<dbReference type="AlphaFoldDB" id="A0A5J4PZF6"/>